<feature type="compositionally biased region" description="Low complexity" evidence="1">
    <location>
        <begin position="85"/>
        <end position="106"/>
    </location>
</feature>
<evidence type="ECO:0000259" key="3">
    <source>
        <dbReference type="Pfam" id="PF06724"/>
    </source>
</evidence>
<feature type="compositionally biased region" description="Low complexity" evidence="1">
    <location>
        <begin position="63"/>
        <end position="72"/>
    </location>
</feature>
<feature type="transmembrane region" description="Helical" evidence="2">
    <location>
        <begin position="377"/>
        <end position="403"/>
    </location>
</feature>
<feature type="compositionally biased region" description="Low complexity" evidence="1">
    <location>
        <begin position="19"/>
        <end position="29"/>
    </location>
</feature>
<feature type="domain" description="DUF1206" evidence="3">
    <location>
        <begin position="216"/>
        <end position="284"/>
    </location>
</feature>
<feature type="transmembrane region" description="Helical" evidence="2">
    <location>
        <begin position="212"/>
        <end position="234"/>
    </location>
</feature>
<evidence type="ECO:0000256" key="2">
    <source>
        <dbReference type="SAM" id="Phobius"/>
    </source>
</evidence>
<gene>
    <name evidence="4" type="ORF">CXG81DRAFT_28261</name>
</gene>
<feature type="compositionally biased region" description="Basic and acidic residues" evidence="1">
    <location>
        <begin position="115"/>
        <end position="134"/>
    </location>
</feature>
<protein>
    <recommendedName>
        <fullName evidence="3">DUF1206 domain-containing protein</fullName>
    </recommendedName>
</protein>
<evidence type="ECO:0000313" key="4">
    <source>
        <dbReference type="EMBL" id="RKO98958.1"/>
    </source>
</evidence>
<accession>A0A4P9X1W9</accession>
<dbReference type="OrthoDB" id="18869at2759"/>
<dbReference type="EMBL" id="ML014338">
    <property type="protein sequence ID" value="RKO98958.1"/>
    <property type="molecule type" value="Genomic_DNA"/>
</dbReference>
<dbReference type="InterPro" id="IPR009597">
    <property type="entry name" value="DUF1206"/>
</dbReference>
<dbReference type="Proteomes" id="UP000274922">
    <property type="component" value="Unassembled WGS sequence"/>
</dbReference>
<name>A0A4P9X1W9_9FUNG</name>
<feature type="region of interest" description="Disordered" evidence="1">
    <location>
        <begin position="551"/>
        <end position="590"/>
    </location>
</feature>
<dbReference type="AlphaFoldDB" id="A0A4P9X1W9"/>
<sequence>MASTLPSRDGGRPHPPPTASAQAADAATSRHGGRDADVPRPAGARSGDRRRSDAVPAVPPSPASSSASLSSVGHPHALNPVHYGADAGAPSPAQSSSSATEISSNATLTAPSTDPHADGADSADEHAGHRDGRRSAVTSLATCSVRDDESVIGVCPPCQCTGSALKNHIDGLCPEELAARTRLIGFSEMVKSENYAFGPTDVRVRWVRLVRIVGRIGFACKGLVYALIGILTIMSAHDPTNMQDESPQGAFLFLGMQNSGLLAVLLLGFGLLCYLTWRFLEGITGIGAHDSGKPMFFKFRFAPVVSGAVYTSYLYYLLEILMSYDDGSFNYGSTSDEGGVVVVSGANPSGASSGSSSLAGSNDDSPDFPDKWTHSTIGLIGLAFVALAFLIAALTQIVPAITGRFRDELEFRGTRRFWRIVMEITGRIGIMARGALFAAMAALFISALAGTLPHEKRHHNSSPISQSINQLIHHRVGRAAMAILGTGLVIYGLFAVLNLIFRRFPTYAVPYKHVLPEIKILERRRDIPRWLGIPIRTSRRSLARWTRDRRSAADLRRASAASVSSVSTTSSSSSSASSSSSRASTSMPRV</sequence>
<dbReference type="Pfam" id="PF06724">
    <property type="entry name" value="DUF1206"/>
    <property type="match status" value="2"/>
</dbReference>
<feature type="domain" description="DUF1206" evidence="3">
    <location>
        <begin position="428"/>
        <end position="497"/>
    </location>
</feature>
<feature type="region of interest" description="Disordered" evidence="1">
    <location>
        <begin position="1"/>
        <end position="136"/>
    </location>
</feature>
<feature type="transmembrane region" description="Helical" evidence="2">
    <location>
        <begin position="261"/>
        <end position="280"/>
    </location>
</feature>
<organism evidence="4 5">
    <name type="scientific">Caulochytrium protostelioides</name>
    <dbReference type="NCBI Taxonomy" id="1555241"/>
    <lineage>
        <taxon>Eukaryota</taxon>
        <taxon>Fungi</taxon>
        <taxon>Fungi incertae sedis</taxon>
        <taxon>Chytridiomycota</taxon>
        <taxon>Chytridiomycota incertae sedis</taxon>
        <taxon>Chytridiomycetes</taxon>
        <taxon>Caulochytriales</taxon>
        <taxon>Caulochytriaceae</taxon>
        <taxon>Caulochytrium</taxon>
    </lineage>
</organism>
<feature type="transmembrane region" description="Helical" evidence="2">
    <location>
        <begin position="479"/>
        <end position="501"/>
    </location>
</feature>
<evidence type="ECO:0000313" key="5">
    <source>
        <dbReference type="Proteomes" id="UP000274922"/>
    </source>
</evidence>
<feature type="compositionally biased region" description="Low complexity" evidence="1">
    <location>
        <begin position="558"/>
        <end position="590"/>
    </location>
</feature>
<feature type="transmembrane region" description="Helical" evidence="2">
    <location>
        <begin position="424"/>
        <end position="449"/>
    </location>
</feature>
<keyword evidence="5" id="KW-1185">Reference proteome</keyword>
<keyword evidence="2" id="KW-0812">Transmembrane</keyword>
<proteinExistence type="predicted"/>
<reference evidence="5" key="1">
    <citation type="journal article" date="2018" name="Nat. Microbiol.">
        <title>Leveraging single-cell genomics to expand the fungal tree of life.</title>
        <authorList>
            <person name="Ahrendt S.R."/>
            <person name="Quandt C.A."/>
            <person name="Ciobanu D."/>
            <person name="Clum A."/>
            <person name="Salamov A."/>
            <person name="Andreopoulos B."/>
            <person name="Cheng J.F."/>
            <person name="Woyke T."/>
            <person name="Pelin A."/>
            <person name="Henrissat B."/>
            <person name="Reynolds N.K."/>
            <person name="Benny G.L."/>
            <person name="Smith M.E."/>
            <person name="James T.Y."/>
            <person name="Grigoriev I.V."/>
        </authorList>
    </citation>
    <scope>NUCLEOTIDE SEQUENCE [LARGE SCALE GENOMIC DNA]</scope>
    <source>
        <strain evidence="5">ATCC 52028</strain>
    </source>
</reference>
<keyword evidence="2" id="KW-1133">Transmembrane helix</keyword>
<keyword evidence="2" id="KW-0472">Membrane</keyword>
<evidence type="ECO:0000256" key="1">
    <source>
        <dbReference type="SAM" id="MobiDB-lite"/>
    </source>
</evidence>
<feature type="transmembrane region" description="Helical" evidence="2">
    <location>
        <begin position="301"/>
        <end position="318"/>
    </location>
</feature>